<gene>
    <name evidence="1" type="ordered locus">NFA_40350</name>
</gene>
<dbReference type="KEGG" id="nfa:NFA_40350"/>
<dbReference type="AlphaFoldDB" id="Q5YSF8"/>
<accession>Q5YSF8</accession>
<proteinExistence type="predicted"/>
<dbReference type="GeneID" id="61134683"/>
<evidence type="ECO:0008006" key="3">
    <source>
        <dbReference type="Google" id="ProtNLM"/>
    </source>
</evidence>
<dbReference type="STRING" id="247156.NFA_40350"/>
<dbReference type="Pfam" id="PF05869">
    <property type="entry name" value="Dam"/>
    <property type="match status" value="1"/>
</dbReference>
<dbReference type="InterPro" id="IPR008593">
    <property type="entry name" value="Dam_MeTrfase"/>
</dbReference>
<dbReference type="OrthoDB" id="189843at2"/>
<organism evidence="1 2">
    <name type="scientific">Nocardia farcinica (strain IFM 10152)</name>
    <dbReference type="NCBI Taxonomy" id="247156"/>
    <lineage>
        <taxon>Bacteria</taxon>
        <taxon>Bacillati</taxon>
        <taxon>Actinomycetota</taxon>
        <taxon>Actinomycetes</taxon>
        <taxon>Mycobacteriales</taxon>
        <taxon>Nocardiaceae</taxon>
        <taxon>Nocardia</taxon>
    </lineage>
</organism>
<dbReference type="GO" id="GO:0009007">
    <property type="term" value="F:site-specific DNA-methyltransferase (adenine-specific) activity"/>
    <property type="evidence" value="ECO:0007669"/>
    <property type="project" value="InterPro"/>
</dbReference>
<dbReference type="RefSeq" id="WP_011210568.1">
    <property type="nucleotide sequence ID" value="NC_006361.1"/>
</dbReference>
<reference evidence="1 2" key="1">
    <citation type="journal article" date="2004" name="Proc. Natl. Acad. Sci. U.S.A.">
        <title>The complete genomic sequence of Nocardia farcinica IFM 10152.</title>
        <authorList>
            <person name="Ishikawa J."/>
            <person name="Yamashita A."/>
            <person name="Mikami Y."/>
            <person name="Hoshino Y."/>
            <person name="Kurita H."/>
            <person name="Hotta K."/>
            <person name="Shiba T."/>
            <person name="Hattori M."/>
        </authorList>
    </citation>
    <scope>NUCLEOTIDE SEQUENCE [LARGE SCALE GENOMIC DNA]</scope>
    <source>
        <strain evidence="1 2">IFM 10152</strain>
    </source>
</reference>
<keyword evidence="2" id="KW-1185">Reference proteome</keyword>
<evidence type="ECO:0000313" key="2">
    <source>
        <dbReference type="Proteomes" id="UP000006820"/>
    </source>
</evidence>
<sequence length="171" mass="18249">MTSRAIGGHHSARAGSNVWLTPPGVIAALGEFDLDPCAASQPRPWDTARHHIAPPDNGLAADWAGRVFLNPPYTELAAWLGKLADHGHGTALVFARTETRWFVDLVWARATAVLFLHRRLHFHLPDGARARGNSGAPSVLVAYGGPDAAALARSGLDGTYIHLTQPAKETA</sequence>
<dbReference type="GO" id="GO:0009307">
    <property type="term" value="P:DNA restriction-modification system"/>
    <property type="evidence" value="ECO:0007669"/>
    <property type="project" value="InterPro"/>
</dbReference>
<dbReference type="Proteomes" id="UP000006820">
    <property type="component" value="Chromosome"/>
</dbReference>
<name>Q5YSF8_NOCFA</name>
<dbReference type="HOGENOM" id="CLU_096746_1_0_11"/>
<evidence type="ECO:0000313" key="1">
    <source>
        <dbReference type="EMBL" id="BAD58883.1"/>
    </source>
</evidence>
<dbReference type="eggNOG" id="ENOG502ZTZ8">
    <property type="taxonomic scope" value="Bacteria"/>
</dbReference>
<protein>
    <recommendedName>
        <fullName evidence="3">Phage N-6-adenine-methyltransferase</fullName>
    </recommendedName>
</protein>
<dbReference type="GO" id="GO:0003677">
    <property type="term" value="F:DNA binding"/>
    <property type="evidence" value="ECO:0007669"/>
    <property type="project" value="InterPro"/>
</dbReference>
<dbReference type="EMBL" id="AP006618">
    <property type="protein sequence ID" value="BAD58883.1"/>
    <property type="molecule type" value="Genomic_DNA"/>
</dbReference>